<reference evidence="1 2" key="1">
    <citation type="submission" date="2023-03" db="EMBL/GenBank/DDBJ databases">
        <title>Bacillus Genome Sequencing.</title>
        <authorList>
            <person name="Dunlap C."/>
        </authorList>
    </citation>
    <scope>NUCLEOTIDE SEQUENCE [LARGE SCALE GENOMIC DNA]</scope>
    <source>
        <strain evidence="1 2">BD-533</strain>
    </source>
</reference>
<name>A0ABU6G0H6_9BACL</name>
<comment type="caution">
    <text evidence="1">The sequence shown here is derived from an EMBL/GenBank/DDBJ whole genome shotgun (WGS) entry which is preliminary data.</text>
</comment>
<evidence type="ECO:0000313" key="2">
    <source>
        <dbReference type="Proteomes" id="UP001338137"/>
    </source>
</evidence>
<dbReference type="EMBL" id="JARLKY010000023">
    <property type="protein sequence ID" value="MEC0227674.1"/>
    <property type="molecule type" value="Genomic_DNA"/>
</dbReference>
<keyword evidence="2" id="KW-1185">Reference proteome</keyword>
<sequence>MIIMELESEGNVSITELKSLLQVVAPNAKSKGYEPDFMIASNEV</sequence>
<dbReference type="Proteomes" id="UP001338137">
    <property type="component" value="Unassembled WGS sequence"/>
</dbReference>
<evidence type="ECO:0000313" key="1">
    <source>
        <dbReference type="EMBL" id="MEC0227674.1"/>
    </source>
</evidence>
<organism evidence="1 2">
    <name type="scientific">Paenibacillus alba</name>
    <dbReference type="NCBI Taxonomy" id="1197127"/>
    <lineage>
        <taxon>Bacteria</taxon>
        <taxon>Bacillati</taxon>
        <taxon>Bacillota</taxon>
        <taxon>Bacilli</taxon>
        <taxon>Bacillales</taxon>
        <taxon>Paenibacillaceae</taxon>
        <taxon>Paenibacillus</taxon>
    </lineage>
</organism>
<gene>
    <name evidence="1" type="ORF">P4I72_11115</name>
</gene>
<protein>
    <submittedName>
        <fullName evidence="1">Uncharacterized protein</fullName>
    </submittedName>
</protein>
<accession>A0ABU6G0H6</accession>
<dbReference type="RefSeq" id="WP_326071975.1">
    <property type="nucleotide sequence ID" value="NZ_JARLKY010000023.1"/>
</dbReference>
<proteinExistence type="predicted"/>